<proteinExistence type="inferred from homology"/>
<feature type="disulfide bond" evidence="12">
    <location>
        <begin position="419"/>
        <end position="429"/>
    </location>
</feature>
<dbReference type="PROSITE" id="PS01186">
    <property type="entry name" value="EGF_2"/>
    <property type="match status" value="5"/>
</dbReference>
<dbReference type="Proteomes" id="UP000583164">
    <property type="component" value="Unassembled WGS sequence"/>
</dbReference>
<feature type="domain" description="Fibronectin type-III" evidence="14">
    <location>
        <begin position="1870"/>
        <end position="1958"/>
    </location>
</feature>
<feature type="domain" description="Fibronectin type-III" evidence="14">
    <location>
        <begin position="936"/>
        <end position="1027"/>
    </location>
</feature>
<keyword evidence="7" id="KW-0677">Repeat</keyword>
<feature type="domain" description="EGF-like" evidence="13">
    <location>
        <begin position="415"/>
        <end position="446"/>
    </location>
</feature>
<dbReference type="FunFam" id="2.60.40.10:FF:000162">
    <property type="entry name" value="Tenascin C"/>
    <property type="match status" value="1"/>
</dbReference>
<dbReference type="InterPro" id="IPR036056">
    <property type="entry name" value="Fibrinogen-like_C"/>
</dbReference>
<evidence type="ECO:0000259" key="14">
    <source>
        <dbReference type="PROSITE" id="PS50853"/>
    </source>
</evidence>
<feature type="domain" description="Fibronectin type-III" evidence="14">
    <location>
        <begin position="574"/>
        <end position="664"/>
    </location>
</feature>
<feature type="domain" description="Fibronectin type-III" evidence="14">
    <location>
        <begin position="1603"/>
        <end position="1692"/>
    </location>
</feature>
<evidence type="ECO:0000256" key="3">
    <source>
        <dbReference type="ARBA" id="ARBA00022525"/>
    </source>
</evidence>
<dbReference type="CDD" id="cd00054">
    <property type="entry name" value="EGF_CA"/>
    <property type="match status" value="6"/>
</dbReference>
<dbReference type="Gene3D" id="3.90.215.10">
    <property type="entry name" value="Gamma Fibrinogen, chain A, domain 1"/>
    <property type="match status" value="1"/>
</dbReference>
<dbReference type="Pfam" id="PF00147">
    <property type="entry name" value="Fibrinogen_C"/>
    <property type="match status" value="1"/>
</dbReference>
<dbReference type="SUPFAM" id="SSF56496">
    <property type="entry name" value="Fibrinogen C-terminal domain-like"/>
    <property type="match status" value="1"/>
</dbReference>
<dbReference type="GO" id="GO:0030155">
    <property type="term" value="P:regulation of cell adhesion"/>
    <property type="evidence" value="ECO:0007669"/>
    <property type="project" value="TreeGrafter"/>
</dbReference>
<evidence type="ECO:0000256" key="8">
    <source>
        <dbReference type="ARBA" id="ARBA00022889"/>
    </source>
</evidence>
<dbReference type="SMART" id="SM00186">
    <property type="entry name" value="FBG"/>
    <property type="match status" value="1"/>
</dbReference>
<evidence type="ECO:0000313" key="16">
    <source>
        <dbReference type="EMBL" id="NXH57460.1"/>
    </source>
</evidence>
<keyword evidence="4" id="KW-0272">Extracellular matrix</keyword>
<dbReference type="Gene3D" id="2.60.40.10">
    <property type="entry name" value="Immunoglobulins"/>
    <property type="match status" value="14"/>
</dbReference>
<keyword evidence="10 12" id="KW-1015">Disulfide bond</keyword>
<dbReference type="PANTHER" id="PTHR46708:SF1">
    <property type="entry name" value="TENASCIN"/>
    <property type="match status" value="1"/>
</dbReference>
<comment type="caution">
    <text evidence="12">Lacks conserved residue(s) required for the propagation of feature annotation.</text>
</comment>
<sequence length="2182" mass="238809">GGLIKRMIRQKRETGLNVTLPEDNQPVVFNHVYNIKLPVGSLCSVDLDTASGDADLKSEIEPIKNYEEHTVNEGNQIVFTHRINIPRRACGCAAAPDIKDLLSRLEELEGLVSSLREQCASGAGCCPNSQAVEGRLDTTPYCSGHGNYSIEICGCICEPGWKGPNCSQASCPSDCNDQGKCVDGLCVCFEGYTGPDCGQELCGQGCGAHGRCVGGQCLCHEGFVGDDCSVPLCPHNCHGRGRCVDSECVCDEGYTGEDCSELICPNDCFDRGRCVNGTCFCEEGFTGEDCGEPTCPNDCHGNGRCENGLCVCHDGFVGDDCSDRRCPNDCHNRGRCVGGRCLCHEGYLGEDCAELRCPNDCHERGRCENGQCVCHEGFIGEDCGELRCPNDCHNRGLCVNGQCVCHEGFTGDDCGQLRCPNDCHNRGLCVNGQCVCDEGYTGEDCGELRCPNDCHNRGRCVEGRCECDNGFTGDDCGELACPNNCHGRGRCIDGRCVCHEGFVGEDCRERSCPNGCNNAGRCVDGRCVCEDGYIGDDCSDGRCTKEKIEKFRVFLLHMCTMRGAAGTQSARVSPPTELTVTNVTDKTVNLEWKHENLVNEYLVTYVPTSSGGLDMQFTVPGNHTAATIHELEPGVEYFIRVFAILKNKKSIPVSARVATYLPAPEGLRFKSVRETSVQVEWDPLNFSFDGWELVFHNMKKDDNGDITSSLKRPETSYMQPGLAPGQQYNVSIHIVKNNTRGPGLSKVITTKLDAPSQVEAKDVTDTTALITWSKPLAEVEGVELTYGPKDIPGDRTTIDLSEDENQYSIGNLRPHTEYEVTLISRRGDMESDPVKEVFVTDLDAPRNLKRVSQTDNSITLEWKNSHANVDNYRIKFAPISGGDHVEITVPKGSQATTRAVLTGLRPGTEYGIGVTAVRNDRESAPATINAGTDLDNPKDLEVSEPTETTLSLRWRRPVAKFDRYRLVYTSPAGKKSEVEIPVDSSSFLLRGLEPGTEYTISLLAEKGRHKSKPTTVKGSTARMIRQGSGRNVGWSGKMRENERPVLTDLRQGSLSHPQSIRTPCWKHSCSSLCLLVVALDLLLRVRSRVCVLMLPLFKAWIQSPKPELLCLLCVSCCLGGYYQEILTCSLSLFSISGQHIWRIKEEPELGKFSVSKPGWDGFQLTWTAADGAYESFVIQVQESGSPEEPRNVTVPGTLSSVNVTGLKASTPYTITLQGLTRGYRTKPLSLETTTGEQPGVAELTVSDITPESFNLSWTASNGDFDVFTIEIIDSNRLLEPMEFNLSGNSRTAHISGLSPSTDFIVYLSGISRGFRTQAISAAATTEELLLSKLSVSNATSDSLSLTWEAQDKAFDHFILEVRNSDFPLDSLVLTVPGDSQHSVVTNLKAATNYTIQLHGVIDGQGGQTLTAMATTEAEPQLGTLTLTNVTPDSFNLSWSTRAGPFATFVIKIRDSLAAQEAQELTVPGGTRSAHISGLTDHTAYDIHLQGTTRTGVPTEPLTAFVTTEALPPLENLTVSDMNPYGFTVSWMASENAFDNFLVVVVDSGKLLDPQEFLLSGAQRELKLKGLITGIGYEVLLYGFAKGHQTKPLSALAVTEAEPEVDNLLVSDATPDGFRLSWTADDGVFNSFVLKIRDTKRKSDPLELIVPGHERTQDITGLKEGTEYEIELYGIGSGQRSQPVNTVASTVVGSPKGISFSDITENAATVSWTPPHSRVENFRISYVPITGGTPNVVTVEGSRTRTRLVKLVPGVDYNVTIISVKGFEESEPISGILKTALDSPSGLVVVNITDSEALATWQPAIAAVDNYVVSYSSEEEPEVTQMVSGNTVEYDLKGLQPATEYTLSIHAQKDAQRSETLSTHFTTGLDAPRDLSATEVQSEAAVISWRPPRAPVTEYLLIYESIDGRVKELVLDPETTSYSLTDLSPSTQYTVKLQALSGALRSKTIQTILTTTGLLYPYPKDCSQALLNGEATSGLYTIYLNGDKAQPLQVFCDMGEDGGGWIVFLRRQNGKQDFYKNWNSYVAGFGDPKDEFWIGLENLHKITSQGQYELRVDLRDKGDTAYAVYERFSVGDAKSRYRLRVDGYSGTAGDSMTYHNGRSFSTFDKDHDSAITNCALSYKGAFWYKNCHRVNLMGRYGDNSHSQGVNWFHWKGHEYSIEFAEMKLRPSSFRNLEGRRKRA</sequence>
<protein>
    <submittedName>
        <fullName evidence="16">TENA protein</fullName>
    </submittedName>
</protein>
<evidence type="ECO:0000256" key="1">
    <source>
        <dbReference type="ARBA" id="ARBA00004498"/>
    </source>
</evidence>
<dbReference type="PROSITE" id="PS50853">
    <property type="entry name" value="FN3"/>
    <property type="match status" value="12"/>
</dbReference>
<dbReference type="GO" id="GO:0007155">
    <property type="term" value="P:cell adhesion"/>
    <property type="evidence" value="ECO:0007669"/>
    <property type="project" value="UniProtKB-KW"/>
</dbReference>
<evidence type="ECO:0000313" key="17">
    <source>
        <dbReference type="Proteomes" id="UP000583164"/>
    </source>
</evidence>
<dbReference type="FunFam" id="2.60.40.10:FF:000611">
    <property type="entry name" value="Tenascin C"/>
    <property type="match status" value="1"/>
</dbReference>
<keyword evidence="6" id="KW-0732">Signal</keyword>
<dbReference type="FunFam" id="2.60.40.10:FF:000293">
    <property type="entry name" value="Tenascin C"/>
    <property type="match status" value="1"/>
</dbReference>
<dbReference type="Gene3D" id="2.10.25.10">
    <property type="entry name" value="Laminin"/>
    <property type="match status" value="12"/>
</dbReference>
<comment type="caution">
    <text evidence="16">The sequence shown here is derived from an EMBL/GenBank/DDBJ whole genome shotgun (WGS) entry which is preliminary data.</text>
</comment>
<keyword evidence="8" id="KW-0130">Cell adhesion</keyword>
<dbReference type="SUPFAM" id="SSF49265">
    <property type="entry name" value="Fibronectin type III"/>
    <property type="match status" value="10"/>
</dbReference>
<evidence type="ECO:0000256" key="9">
    <source>
        <dbReference type="ARBA" id="ARBA00023054"/>
    </source>
</evidence>
<dbReference type="SMART" id="SM00060">
    <property type="entry name" value="FN3"/>
    <property type="match status" value="14"/>
</dbReference>
<keyword evidence="5 12" id="KW-0245">EGF-like domain</keyword>
<accession>A0A7K9L4F9</accession>
<dbReference type="CDD" id="cd00063">
    <property type="entry name" value="FN3"/>
    <property type="match status" value="13"/>
</dbReference>
<gene>
    <name evidence="16" type="primary">Tnc</name>
    <name evidence="16" type="ORF">RHAINO_R09656</name>
</gene>
<comment type="subcellular location">
    <subcellularLocation>
        <location evidence="1">Secreted</location>
        <location evidence="1">Extracellular space</location>
        <location evidence="1">Extracellular matrix</location>
    </subcellularLocation>
</comment>
<dbReference type="Pfam" id="PF23106">
    <property type="entry name" value="EGF_Teneurin"/>
    <property type="match status" value="2"/>
</dbReference>
<comment type="similarity">
    <text evidence="2">Belongs to the tenascin family.</text>
</comment>
<dbReference type="GO" id="GO:0005615">
    <property type="term" value="C:extracellular space"/>
    <property type="evidence" value="ECO:0007669"/>
    <property type="project" value="TreeGrafter"/>
</dbReference>
<organism evidence="16 17">
    <name type="scientific">Rhabdornis inornatus</name>
    <dbReference type="NCBI Taxonomy" id="237438"/>
    <lineage>
        <taxon>Eukaryota</taxon>
        <taxon>Metazoa</taxon>
        <taxon>Chordata</taxon>
        <taxon>Craniata</taxon>
        <taxon>Vertebrata</taxon>
        <taxon>Euteleostomi</taxon>
        <taxon>Archelosauria</taxon>
        <taxon>Archosauria</taxon>
        <taxon>Dinosauria</taxon>
        <taxon>Saurischia</taxon>
        <taxon>Theropoda</taxon>
        <taxon>Coelurosauria</taxon>
        <taxon>Aves</taxon>
        <taxon>Neognathae</taxon>
        <taxon>Neoaves</taxon>
        <taxon>Telluraves</taxon>
        <taxon>Australaves</taxon>
        <taxon>Passeriformes</taxon>
        <taxon>Rhabdornithidae</taxon>
        <taxon>Rhabdornis</taxon>
    </lineage>
</organism>
<feature type="domain" description="EGF-like" evidence="13">
    <location>
        <begin position="229"/>
        <end position="260"/>
    </location>
</feature>
<evidence type="ECO:0000256" key="4">
    <source>
        <dbReference type="ARBA" id="ARBA00022530"/>
    </source>
</evidence>
<dbReference type="EMBL" id="VWZS01004810">
    <property type="protein sequence ID" value="NXH57460.1"/>
    <property type="molecule type" value="Genomic_DNA"/>
</dbReference>
<dbReference type="InterPro" id="IPR041161">
    <property type="entry name" value="EGF_Tenascin"/>
</dbReference>
<reference evidence="16 17" key="1">
    <citation type="submission" date="2019-09" db="EMBL/GenBank/DDBJ databases">
        <title>Bird 10,000 Genomes (B10K) Project - Family phase.</title>
        <authorList>
            <person name="Zhang G."/>
        </authorList>
    </citation>
    <scope>NUCLEOTIDE SEQUENCE [LARGE SCALE GENOMIC DNA]</scope>
    <source>
        <strain evidence="16">B10K-DU-001-29</strain>
        <tissue evidence="16">Muscle</tissue>
    </source>
</reference>
<name>A0A7K9L4F9_9PASS</name>
<dbReference type="InterPro" id="IPR014716">
    <property type="entry name" value="Fibrinogen_a/b/g_C_1"/>
</dbReference>
<evidence type="ECO:0000256" key="12">
    <source>
        <dbReference type="PROSITE-ProRule" id="PRU00076"/>
    </source>
</evidence>
<dbReference type="InterPro" id="IPR036116">
    <property type="entry name" value="FN3_sf"/>
</dbReference>
<dbReference type="InterPro" id="IPR013783">
    <property type="entry name" value="Ig-like_fold"/>
</dbReference>
<dbReference type="InterPro" id="IPR050991">
    <property type="entry name" value="ECM_Regulatory_Proteins"/>
</dbReference>
<dbReference type="OrthoDB" id="6130531at2759"/>
<feature type="domain" description="Fibronectin type-III" evidence="14">
    <location>
        <begin position="1148"/>
        <end position="1238"/>
    </location>
</feature>
<dbReference type="NCBIfam" id="NF040941">
    <property type="entry name" value="GGGWT_bact"/>
    <property type="match status" value="1"/>
</dbReference>
<feature type="disulfide bond" evidence="12">
    <location>
        <begin position="436"/>
        <end position="445"/>
    </location>
</feature>
<evidence type="ECO:0000256" key="11">
    <source>
        <dbReference type="ARBA" id="ARBA00023180"/>
    </source>
</evidence>
<evidence type="ECO:0000259" key="13">
    <source>
        <dbReference type="PROSITE" id="PS50026"/>
    </source>
</evidence>
<dbReference type="Pfam" id="PF18720">
    <property type="entry name" value="EGF_Tenascin"/>
    <property type="match status" value="2"/>
</dbReference>
<dbReference type="FunFam" id="2.60.40.10:FF:000099">
    <property type="entry name" value="Fibronectin 1"/>
    <property type="match status" value="1"/>
</dbReference>
<feature type="domain" description="Fibrinogen C-terminal" evidence="15">
    <location>
        <begin position="1956"/>
        <end position="2171"/>
    </location>
</feature>
<dbReference type="FunFam" id="2.10.25.10:FF:000001">
    <property type="entry name" value="Tenascin C"/>
    <property type="match status" value="11"/>
</dbReference>
<keyword evidence="9" id="KW-0175">Coiled coil</keyword>
<keyword evidence="17" id="KW-1185">Reference proteome</keyword>
<dbReference type="PROSITE" id="PS00022">
    <property type="entry name" value="EGF_1"/>
    <property type="match status" value="5"/>
</dbReference>
<evidence type="ECO:0000256" key="5">
    <source>
        <dbReference type="ARBA" id="ARBA00022536"/>
    </source>
</evidence>
<keyword evidence="3" id="KW-0964">Secreted</keyword>
<dbReference type="Gene3D" id="2.20.25.10">
    <property type="match status" value="1"/>
</dbReference>
<dbReference type="CDD" id="cd00087">
    <property type="entry name" value="FReD"/>
    <property type="match status" value="1"/>
</dbReference>
<feature type="non-terminal residue" evidence="16">
    <location>
        <position position="2182"/>
    </location>
</feature>
<dbReference type="FunFam" id="2.60.40.10:FF:000207">
    <property type="entry name" value="Tenascin C"/>
    <property type="match status" value="1"/>
</dbReference>
<dbReference type="FunFam" id="3.90.215.10:FF:000001">
    <property type="entry name" value="Tenascin isoform 1"/>
    <property type="match status" value="1"/>
</dbReference>
<dbReference type="PROSITE" id="PS51406">
    <property type="entry name" value="FIBRINOGEN_C_2"/>
    <property type="match status" value="1"/>
</dbReference>
<dbReference type="FunFam" id="2.60.40.10:FF:000398">
    <property type="entry name" value="Tenascin C"/>
    <property type="match status" value="1"/>
</dbReference>
<dbReference type="Pfam" id="PF00041">
    <property type="entry name" value="fn3"/>
    <property type="match status" value="13"/>
</dbReference>
<feature type="disulfide bond" evidence="12">
    <location>
        <begin position="250"/>
        <end position="259"/>
    </location>
</feature>
<dbReference type="PROSITE" id="PS50026">
    <property type="entry name" value="EGF_3"/>
    <property type="match status" value="2"/>
</dbReference>
<feature type="domain" description="Fibronectin type-III" evidence="14">
    <location>
        <begin position="1693"/>
        <end position="1782"/>
    </location>
</feature>
<feature type="domain" description="Fibronectin type-III" evidence="14">
    <location>
        <begin position="1239"/>
        <end position="1328"/>
    </location>
</feature>
<dbReference type="FunFam" id="2.60.40.10:FF:000274">
    <property type="entry name" value="Tenascin C"/>
    <property type="match status" value="1"/>
</dbReference>
<evidence type="ECO:0000256" key="7">
    <source>
        <dbReference type="ARBA" id="ARBA00022737"/>
    </source>
</evidence>
<dbReference type="SMART" id="SM00181">
    <property type="entry name" value="EGF"/>
    <property type="match status" value="12"/>
</dbReference>
<dbReference type="InterPro" id="IPR003961">
    <property type="entry name" value="FN3_dom"/>
</dbReference>
<feature type="disulfide bond" evidence="12">
    <location>
        <begin position="233"/>
        <end position="243"/>
    </location>
</feature>
<evidence type="ECO:0000256" key="2">
    <source>
        <dbReference type="ARBA" id="ARBA00008673"/>
    </source>
</evidence>
<keyword evidence="11" id="KW-0325">Glycoprotein</keyword>
<evidence type="ECO:0000256" key="10">
    <source>
        <dbReference type="ARBA" id="ARBA00023157"/>
    </source>
</evidence>
<feature type="domain" description="Fibronectin type-III" evidence="14">
    <location>
        <begin position="1783"/>
        <end position="1869"/>
    </location>
</feature>
<evidence type="ECO:0000256" key="6">
    <source>
        <dbReference type="ARBA" id="ARBA00022729"/>
    </source>
</evidence>
<dbReference type="FunFam" id="2.60.40.10:FF:000529">
    <property type="entry name" value="Tenascin C"/>
    <property type="match status" value="1"/>
</dbReference>
<feature type="domain" description="Fibronectin type-III" evidence="14">
    <location>
        <begin position="754"/>
        <end position="844"/>
    </location>
</feature>
<dbReference type="InterPro" id="IPR000742">
    <property type="entry name" value="EGF"/>
</dbReference>
<evidence type="ECO:0000259" key="15">
    <source>
        <dbReference type="PROSITE" id="PS51406"/>
    </source>
</evidence>
<feature type="domain" description="Fibronectin type-III" evidence="14">
    <location>
        <begin position="1329"/>
        <end position="1419"/>
    </location>
</feature>
<dbReference type="InterPro" id="IPR002181">
    <property type="entry name" value="Fibrinogen_a/b/g_C_dom"/>
</dbReference>
<dbReference type="FunFam" id="2.60.40.10:FF:000201">
    <property type="entry name" value="Tenascin C"/>
    <property type="match status" value="1"/>
</dbReference>
<dbReference type="Pfam" id="PF25024">
    <property type="entry name" value="EGF_TEN"/>
    <property type="match status" value="1"/>
</dbReference>
<feature type="domain" description="Fibronectin type-III" evidence="14">
    <location>
        <begin position="1420"/>
        <end position="1512"/>
    </location>
</feature>
<feature type="domain" description="Fibronectin type-III" evidence="14">
    <location>
        <begin position="845"/>
        <end position="935"/>
    </location>
</feature>
<dbReference type="PANTHER" id="PTHR46708">
    <property type="entry name" value="TENASCIN"/>
    <property type="match status" value="1"/>
</dbReference>
<feature type="non-terminal residue" evidence="16">
    <location>
        <position position="1"/>
    </location>
</feature>